<dbReference type="Pfam" id="PF14223">
    <property type="entry name" value="Retrotran_gag_2"/>
    <property type="match status" value="1"/>
</dbReference>
<dbReference type="Proteomes" id="UP000289340">
    <property type="component" value="Chromosome 3"/>
</dbReference>
<keyword evidence="2" id="KW-1185">Reference proteome</keyword>
<proteinExistence type="predicted"/>
<comment type="caution">
    <text evidence="1">The sequence shown here is derived from an EMBL/GenBank/DDBJ whole genome shotgun (WGS) entry which is preliminary data.</text>
</comment>
<sequence>MQFGVEKLVRSNYKYWRLCMEAFLQGQDLWDLMAKNDMKMPPDTPDTMEARRKWKVKYGKMLFVLRMMVNKELIDHIRDLDTPKDVWETLEKLFPKKNVARLQLLEHELASTVQALGSFVLALEYETSPTTNDSIFEVA</sequence>
<dbReference type="PANTHER" id="PTHR47481:SF36">
    <property type="entry name" value="CCHC-TYPE DOMAIN-CONTAINING PROTEIN"/>
    <property type="match status" value="1"/>
</dbReference>
<reference evidence="1 2" key="1">
    <citation type="submission" date="2018-09" db="EMBL/GenBank/DDBJ databases">
        <title>A high-quality reference genome of wild soybean provides a powerful tool to mine soybean genomes.</title>
        <authorList>
            <person name="Xie M."/>
            <person name="Chung C.Y.L."/>
            <person name="Li M.-W."/>
            <person name="Wong F.-L."/>
            <person name="Chan T.-F."/>
            <person name="Lam H.-M."/>
        </authorList>
    </citation>
    <scope>NUCLEOTIDE SEQUENCE [LARGE SCALE GENOMIC DNA]</scope>
    <source>
        <strain evidence="2">cv. W05</strain>
        <tissue evidence="1">Hypocotyl of etiolated seedlings</tissue>
    </source>
</reference>
<name>A0A445L870_GLYSO</name>
<dbReference type="EMBL" id="QZWG01000003">
    <property type="protein sequence ID" value="RZC19355.1"/>
    <property type="molecule type" value="Genomic_DNA"/>
</dbReference>
<protein>
    <submittedName>
        <fullName evidence="1">Uncharacterized protein</fullName>
    </submittedName>
</protein>
<dbReference type="AlphaFoldDB" id="A0A445L870"/>
<dbReference type="PANTHER" id="PTHR47481">
    <property type="match status" value="1"/>
</dbReference>
<gene>
    <name evidence="1" type="ORF">D0Y65_006255</name>
</gene>
<evidence type="ECO:0000313" key="1">
    <source>
        <dbReference type="EMBL" id="RZC19355.1"/>
    </source>
</evidence>
<organism evidence="1 2">
    <name type="scientific">Glycine soja</name>
    <name type="common">Wild soybean</name>
    <dbReference type="NCBI Taxonomy" id="3848"/>
    <lineage>
        <taxon>Eukaryota</taxon>
        <taxon>Viridiplantae</taxon>
        <taxon>Streptophyta</taxon>
        <taxon>Embryophyta</taxon>
        <taxon>Tracheophyta</taxon>
        <taxon>Spermatophyta</taxon>
        <taxon>Magnoliopsida</taxon>
        <taxon>eudicotyledons</taxon>
        <taxon>Gunneridae</taxon>
        <taxon>Pentapetalae</taxon>
        <taxon>rosids</taxon>
        <taxon>fabids</taxon>
        <taxon>Fabales</taxon>
        <taxon>Fabaceae</taxon>
        <taxon>Papilionoideae</taxon>
        <taxon>50 kb inversion clade</taxon>
        <taxon>NPAAA clade</taxon>
        <taxon>indigoferoid/millettioid clade</taxon>
        <taxon>Phaseoleae</taxon>
        <taxon>Glycine</taxon>
        <taxon>Glycine subgen. Soja</taxon>
    </lineage>
</organism>
<accession>A0A445L870</accession>
<evidence type="ECO:0000313" key="2">
    <source>
        <dbReference type="Proteomes" id="UP000289340"/>
    </source>
</evidence>